<sequence>MRVRHASCLPWLGATLCCFLACQAKAMSVRDRLSHGVATDAVGTDETGAIAKSLDELASRISGQGILPRTDDPVPLLRLGGPEYPSKENPPLPKSKAGDKWFEIPMETRPLLRPGRTDSAARVKWPEVGWWQHKGTASSNRLNTATASSSSSSSPSRKSAWHRATKAVLQQGKKAGKLGKWFKKQNNRRDLQLHSRDVFTADGPSTELSDSRRILVRRQAFETGLLRRGQIPGKMRSAPSSSKPSWPTMFPMDHSGTDFGQKEELRKQRSFSLSPMRNGKPRRGELATPPPSLKGAPRKLSRAASEVGLKVATPKPQELKRAASSPSSTRAPWQSRKSRTPATPDFLHKGRPVWEDWGQYFKPLPQSARGGGDIKIVPKEVKQGKPTGRNPGGLSKLFADEQQP</sequence>
<dbReference type="EMBL" id="KZ819324">
    <property type="protein sequence ID" value="PWN21874.1"/>
    <property type="molecule type" value="Genomic_DNA"/>
</dbReference>
<feature type="compositionally biased region" description="Low complexity" evidence="1">
    <location>
        <begin position="322"/>
        <end position="332"/>
    </location>
</feature>
<dbReference type="Proteomes" id="UP000245942">
    <property type="component" value="Unassembled WGS sequence"/>
</dbReference>
<feature type="region of interest" description="Disordered" evidence="1">
    <location>
        <begin position="136"/>
        <end position="164"/>
    </location>
</feature>
<gene>
    <name evidence="3" type="ORF">BCV69DRAFT_158265</name>
</gene>
<feature type="signal peptide" evidence="2">
    <location>
        <begin position="1"/>
        <end position="26"/>
    </location>
</feature>
<evidence type="ECO:0000256" key="2">
    <source>
        <dbReference type="SAM" id="SignalP"/>
    </source>
</evidence>
<feature type="region of interest" description="Disordered" evidence="1">
    <location>
        <begin position="231"/>
        <end position="350"/>
    </location>
</feature>
<evidence type="ECO:0000256" key="1">
    <source>
        <dbReference type="SAM" id="MobiDB-lite"/>
    </source>
</evidence>
<keyword evidence="4" id="KW-1185">Reference proteome</keyword>
<evidence type="ECO:0000313" key="4">
    <source>
        <dbReference type="Proteomes" id="UP000245942"/>
    </source>
</evidence>
<dbReference type="GeneID" id="37011138"/>
<dbReference type="AlphaFoldDB" id="A0A316UAL4"/>
<protein>
    <submittedName>
        <fullName evidence="3">Uncharacterized protein</fullName>
    </submittedName>
</protein>
<feature type="compositionally biased region" description="Low complexity" evidence="1">
    <location>
        <begin position="137"/>
        <end position="158"/>
    </location>
</feature>
<dbReference type="RefSeq" id="XP_025349034.1">
    <property type="nucleotide sequence ID" value="XM_025489404.1"/>
</dbReference>
<proteinExistence type="predicted"/>
<feature type="chain" id="PRO_5016236875" evidence="2">
    <location>
        <begin position="27"/>
        <end position="404"/>
    </location>
</feature>
<keyword evidence="2" id="KW-0732">Signal</keyword>
<reference evidence="3 4" key="1">
    <citation type="journal article" date="2018" name="Mol. Biol. Evol.">
        <title>Broad Genomic Sampling Reveals a Smut Pathogenic Ancestry of the Fungal Clade Ustilaginomycotina.</title>
        <authorList>
            <person name="Kijpornyongpan T."/>
            <person name="Mondo S.J."/>
            <person name="Barry K."/>
            <person name="Sandor L."/>
            <person name="Lee J."/>
            <person name="Lipzen A."/>
            <person name="Pangilinan J."/>
            <person name="LaButti K."/>
            <person name="Hainaut M."/>
            <person name="Henrissat B."/>
            <person name="Grigoriev I.V."/>
            <person name="Spatafora J.W."/>
            <person name="Aime M.C."/>
        </authorList>
    </citation>
    <scope>NUCLEOTIDE SEQUENCE [LARGE SCALE GENOMIC DNA]</scope>
    <source>
        <strain evidence="3 4">MCA 4718</strain>
    </source>
</reference>
<evidence type="ECO:0000313" key="3">
    <source>
        <dbReference type="EMBL" id="PWN21874.1"/>
    </source>
</evidence>
<organism evidence="3 4">
    <name type="scientific">Pseudomicrostroma glucosiphilum</name>
    <dbReference type="NCBI Taxonomy" id="1684307"/>
    <lineage>
        <taxon>Eukaryota</taxon>
        <taxon>Fungi</taxon>
        <taxon>Dikarya</taxon>
        <taxon>Basidiomycota</taxon>
        <taxon>Ustilaginomycotina</taxon>
        <taxon>Exobasidiomycetes</taxon>
        <taxon>Microstromatales</taxon>
        <taxon>Microstromatales incertae sedis</taxon>
        <taxon>Pseudomicrostroma</taxon>
    </lineage>
</organism>
<feature type="region of interest" description="Disordered" evidence="1">
    <location>
        <begin position="379"/>
        <end position="404"/>
    </location>
</feature>
<accession>A0A316UAL4</accession>
<name>A0A316UAL4_9BASI</name>